<protein>
    <submittedName>
        <fullName evidence="1">Uncharacterized protein</fullName>
    </submittedName>
</protein>
<name>A0A6N2N5H4_SALVM</name>
<gene>
    <name evidence="1" type="ORF">SVIM_LOCUS442080</name>
</gene>
<accession>A0A6N2N5H4</accession>
<dbReference type="AlphaFoldDB" id="A0A6N2N5H4"/>
<reference evidence="1" key="1">
    <citation type="submission" date="2019-03" db="EMBL/GenBank/DDBJ databases">
        <authorList>
            <person name="Mank J."/>
            <person name="Almeida P."/>
        </authorList>
    </citation>
    <scope>NUCLEOTIDE SEQUENCE</scope>
    <source>
        <strain evidence="1">78183</strain>
    </source>
</reference>
<organism evidence="1">
    <name type="scientific">Salix viminalis</name>
    <name type="common">Common osier</name>
    <name type="synonym">Basket willow</name>
    <dbReference type="NCBI Taxonomy" id="40686"/>
    <lineage>
        <taxon>Eukaryota</taxon>
        <taxon>Viridiplantae</taxon>
        <taxon>Streptophyta</taxon>
        <taxon>Embryophyta</taxon>
        <taxon>Tracheophyta</taxon>
        <taxon>Spermatophyta</taxon>
        <taxon>Magnoliopsida</taxon>
        <taxon>eudicotyledons</taxon>
        <taxon>Gunneridae</taxon>
        <taxon>Pentapetalae</taxon>
        <taxon>rosids</taxon>
        <taxon>fabids</taxon>
        <taxon>Malpighiales</taxon>
        <taxon>Salicaceae</taxon>
        <taxon>Saliceae</taxon>
        <taxon>Salix</taxon>
    </lineage>
</organism>
<sequence length="87" mass="9825">MSGKTHTSKTFLCLILKGDLADGDRGSVRVTDRHLRAVVYAVGVDAFQIHVGDVCLRRLDIDHLLRHELLGLVEELCHFWSCKIKLN</sequence>
<dbReference type="EMBL" id="CAADRP010002040">
    <property type="protein sequence ID" value="VFU59883.1"/>
    <property type="molecule type" value="Genomic_DNA"/>
</dbReference>
<evidence type="ECO:0000313" key="1">
    <source>
        <dbReference type="EMBL" id="VFU59883.1"/>
    </source>
</evidence>
<proteinExistence type="predicted"/>